<dbReference type="InParanoid" id="A0A316VEI9"/>
<feature type="signal peptide" evidence="1">
    <location>
        <begin position="1"/>
        <end position="25"/>
    </location>
</feature>
<dbReference type="RefSeq" id="XP_025356248.1">
    <property type="nucleotide sequence ID" value="XM_025497750.1"/>
</dbReference>
<sequence>MFSNFPRWVIVTLVSLLVVLPFARTKLVGDSHLRTHSPRKRGYHAIYAVGDPSEIAISASNYKTINGSGGQKVAFSSTGRCSKVIDAESGTFETPCTFSTRLHDQVYHAECTNGKGSASLYFSKLEGSANDQSVQVLTAGNIWAGFSNKKRVPLKQGTLNNDGDRVAVILNCENDKRGRY</sequence>
<evidence type="ECO:0000256" key="1">
    <source>
        <dbReference type="SAM" id="SignalP"/>
    </source>
</evidence>
<dbReference type="Proteomes" id="UP000245771">
    <property type="component" value="Unassembled WGS sequence"/>
</dbReference>
<feature type="chain" id="PRO_5016459423" evidence="1">
    <location>
        <begin position="26"/>
        <end position="180"/>
    </location>
</feature>
<proteinExistence type="predicted"/>
<keyword evidence="3" id="KW-1185">Reference proteome</keyword>
<accession>A0A316VEI9</accession>
<reference evidence="2 3" key="1">
    <citation type="journal article" date="2018" name="Mol. Biol. Evol.">
        <title>Broad Genomic Sampling Reveals a Smut Pathogenic Ancestry of the Fungal Clade Ustilaginomycotina.</title>
        <authorList>
            <person name="Kijpornyongpan T."/>
            <person name="Mondo S.J."/>
            <person name="Barry K."/>
            <person name="Sandor L."/>
            <person name="Lee J."/>
            <person name="Lipzen A."/>
            <person name="Pangilinan J."/>
            <person name="LaButti K."/>
            <person name="Hainaut M."/>
            <person name="Henrissat B."/>
            <person name="Grigoriev I.V."/>
            <person name="Spatafora J.W."/>
            <person name="Aime M.C."/>
        </authorList>
    </citation>
    <scope>NUCLEOTIDE SEQUENCE [LARGE SCALE GENOMIC DNA]</scope>
    <source>
        <strain evidence="2 3">MCA 3882</strain>
    </source>
</reference>
<evidence type="ECO:0000313" key="2">
    <source>
        <dbReference type="EMBL" id="PWN35946.1"/>
    </source>
</evidence>
<dbReference type="GeneID" id="37019531"/>
<evidence type="ECO:0000313" key="3">
    <source>
        <dbReference type="Proteomes" id="UP000245771"/>
    </source>
</evidence>
<name>A0A316VEI9_9BASI</name>
<dbReference type="EMBL" id="KZ819603">
    <property type="protein sequence ID" value="PWN35946.1"/>
    <property type="molecule type" value="Genomic_DNA"/>
</dbReference>
<keyword evidence="1" id="KW-0732">Signal</keyword>
<dbReference type="AlphaFoldDB" id="A0A316VEI9"/>
<protein>
    <submittedName>
        <fullName evidence="2">Uncharacterized protein</fullName>
    </submittedName>
</protein>
<gene>
    <name evidence="2" type="ORF">FA14DRAFT_155359</name>
</gene>
<organism evidence="2 3">
    <name type="scientific">Meira miltonrushii</name>
    <dbReference type="NCBI Taxonomy" id="1280837"/>
    <lineage>
        <taxon>Eukaryota</taxon>
        <taxon>Fungi</taxon>
        <taxon>Dikarya</taxon>
        <taxon>Basidiomycota</taxon>
        <taxon>Ustilaginomycotina</taxon>
        <taxon>Exobasidiomycetes</taxon>
        <taxon>Exobasidiales</taxon>
        <taxon>Brachybasidiaceae</taxon>
        <taxon>Meira</taxon>
    </lineage>
</organism>